<protein>
    <submittedName>
        <fullName evidence="1">Uncharacterized protein</fullName>
    </submittedName>
</protein>
<name>A0A3P7R804_DIBLA</name>
<sequence>MPLSSNLRLNGLQPVGPGAASADFLTNSGLANHADLYSHSASSNMAAQSGSRGGNGVGGSGGSVVCSGSSSDPRHFYMDRIYPPFTTVSGNSNGGGSGDSNGAPSNFGVVSSTVPTSAANFPYDPSFHSLSVSFVLSLVGFFRLNFLGIHFSSRLYLFSSYISVVHPIWLSWVSQSLYLE</sequence>
<organism evidence="1 2">
    <name type="scientific">Dibothriocephalus latus</name>
    <name type="common">Fish tapeworm</name>
    <name type="synonym">Diphyllobothrium latum</name>
    <dbReference type="NCBI Taxonomy" id="60516"/>
    <lineage>
        <taxon>Eukaryota</taxon>
        <taxon>Metazoa</taxon>
        <taxon>Spiralia</taxon>
        <taxon>Lophotrochozoa</taxon>
        <taxon>Platyhelminthes</taxon>
        <taxon>Cestoda</taxon>
        <taxon>Eucestoda</taxon>
        <taxon>Diphyllobothriidea</taxon>
        <taxon>Diphyllobothriidae</taxon>
        <taxon>Dibothriocephalus</taxon>
    </lineage>
</organism>
<evidence type="ECO:0000313" key="1">
    <source>
        <dbReference type="EMBL" id="VDN37079.1"/>
    </source>
</evidence>
<dbReference type="EMBL" id="UYRU01090170">
    <property type="protein sequence ID" value="VDN37079.1"/>
    <property type="molecule type" value="Genomic_DNA"/>
</dbReference>
<proteinExistence type="predicted"/>
<reference evidence="1 2" key="1">
    <citation type="submission" date="2018-11" db="EMBL/GenBank/DDBJ databases">
        <authorList>
            <consortium name="Pathogen Informatics"/>
        </authorList>
    </citation>
    <scope>NUCLEOTIDE SEQUENCE [LARGE SCALE GENOMIC DNA]</scope>
</reference>
<dbReference type="OrthoDB" id="10067219at2759"/>
<evidence type="ECO:0000313" key="2">
    <source>
        <dbReference type="Proteomes" id="UP000281553"/>
    </source>
</evidence>
<keyword evidence="2" id="KW-1185">Reference proteome</keyword>
<gene>
    <name evidence="1" type="ORF">DILT_LOCUS17226</name>
</gene>
<dbReference type="AlphaFoldDB" id="A0A3P7R804"/>
<dbReference type="Proteomes" id="UP000281553">
    <property type="component" value="Unassembled WGS sequence"/>
</dbReference>
<accession>A0A3P7R804</accession>